<dbReference type="InterPro" id="IPR025392">
    <property type="entry name" value="DUF4124"/>
</dbReference>
<evidence type="ECO:0000256" key="1">
    <source>
        <dbReference type="SAM" id="MobiDB-lite"/>
    </source>
</evidence>
<proteinExistence type="predicted"/>
<organism evidence="4 5">
    <name type="scientific">Natronospira bacteriovora</name>
    <dbReference type="NCBI Taxonomy" id="3069753"/>
    <lineage>
        <taxon>Bacteria</taxon>
        <taxon>Pseudomonadati</taxon>
        <taxon>Pseudomonadota</taxon>
        <taxon>Gammaproteobacteria</taxon>
        <taxon>Natronospirales</taxon>
        <taxon>Natronospiraceae</taxon>
        <taxon>Natronospira</taxon>
    </lineage>
</organism>
<feature type="compositionally biased region" description="Basic and acidic residues" evidence="1">
    <location>
        <begin position="72"/>
        <end position="83"/>
    </location>
</feature>
<evidence type="ECO:0000259" key="3">
    <source>
        <dbReference type="Pfam" id="PF13511"/>
    </source>
</evidence>
<feature type="chain" id="PRO_5047100307" evidence="2">
    <location>
        <begin position="21"/>
        <end position="130"/>
    </location>
</feature>
<sequence>MLIKRLTVLLLLLVFLPVSAQQVYRWVDEEGNVQFSDTPPPDDEEVERVQLRGSPVPSPVETAEGDDEEDPDRPRLSEGECDGMRERLAEYRDADVLFRINAEGEQEELEPEVAQAEIDRLQRQIDQYCE</sequence>
<keyword evidence="2" id="KW-0732">Signal</keyword>
<dbReference type="Pfam" id="PF13511">
    <property type="entry name" value="DUF4124"/>
    <property type="match status" value="1"/>
</dbReference>
<evidence type="ECO:0000313" key="5">
    <source>
        <dbReference type="Proteomes" id="UP001239019"/>
    </source>
</evidence>
<reference evidence="4 5" key="1">
    <citation type="submission" date="2023-08" db="EMBL/GenBank/DDBJ databases">
        <title>Whole-genome sequencing of halo(alkali)philic microorganisms from hypersaline lakes.</title>
        <authorList>
            <person name="Sorokin D.Y."/>
            <person name="Abbas B."/>
            <person name="Merkel A.Y."/>
        </authorList>
    </citation>
    <scope>NUCLEOTIDE SEQUENCE [LARGE SCALE GENOMIC DNA]</scope>
    <source>
        <strain evidence="4 5">AB-CW4</strain>
    </source>
</reference>
<feature type="domain" description="DUF4124" evidence="3">
    <location>
        <begin position="10"/>
        <end position="63"/>
    </location>
</feature>
<keyword evidence="5" id="KW-1185">Reference proteome</keyword>
<comment type="caution">
    <text evidence="4">The sequence shown here is derived from an EMBL/GenBank/DDBJ whole genome shotgun (WGS) entry which is preliminary data.</text>
</comment>
<dbReference type="RefSeq" id="WP_306728330.1">
    <property type="nucleotide sequence ID" value="NZ_JAVDDT010000004.1"/>
</dbReference>
<gene>
    <name evidence="4" type="ORF">RBH19_08125</name>
</gene>
<feature type="region of interest" description="Disordered" evidence="1">
    <location>
        <begin position="32"/>
        <end position="83"/>
    </location>
</feature>
<name>A0ABU0W732_9GAMM</name>
<evidence type="ECO:0000256" key="2">
    <source>
        <dbReference type="SAM" id="SignalP"/>
    </source>
</evidence>
<feature type="signal peptide" evidence="2">
    <location>
        <begin position="1"/>
        <end position="20"/>
    </location>
</feature>
<dbReference type="EMBL" id="JAVDDT010000004">
    <property type="protein sequence ID" value="MDQ2069836.1"/>
    <property type="molecule type" value="Genomic_DNA"/>
</dbReference>
<evidence type="ECO:0000313" key="4">
    <source>
        <dbReference type="EMBL" id="MDQ2069836.1"/>
    </source>
</evidence>
<dbReference type="Proteomes" id="UP001239019">
    <property type="component" value="Unassembled WGS sequence"/>
</dbReference>
<accession>A0ABU0W732</accession>
<protein>
    <submittedName>
        <fullName evidence="4">DUF4124 domain-containing protein</fullName>
    </submittedName>
</protein>